<dbReference type="Proteomes" id="UP000887116">
    <property type="component" value="Unassembled WGS sequence"/>
</dbReference>
<comment type="caution">
    <text evidence="1">The sequence shown here is derived from an EMBL/GenBank/DDBJ whole genome shotgun (WGS) entry which is preliminary data.</text>
</comment>
<proteinExistence type="predicted"/>
<dbReference type="AlphaFoldDB" id="A0A8X6HVZ3"/>
<name>A0A8X6HVZ3_TRICU</name>
<keyword evidence="2" id="KW-1185">Reference proteome</keyword>
<evidence type="ECO:0000313" key="1">
    <source>
        <dbReference type="EMBL" id="GFR10654.1"/>
    </source>
</evidence>
<sequence length="108" mass="11976">MSFNFSWNSGQIIETAGAPINPFRSLSIFSSPGKRVQPPLKSLPLYGNNCVSYRKEGKFSFIYDIPSGTRSCSVSTFMHPDASMSFSFSRYSGQITNPAEVHLNPNRS</sequence>
<reference evidence="1" key="1">
    <citation type="submission" date="2020-07" db="EMBL/GenBank/DDBJ databases">
        <title>Multicomponent nature underlies the extraordinary mechanical properties of spider dragline silk.</title>
        <authorList>
            <person name="Kono N."/>
            <person name="Nakamura H."/>
            <person name="Mori M."/>
            <person name="Yoshida Y."/>
            <person name="Ohtoshi R."/>
            <person name="Malay A.D."/>
            <person name="Moran D.A.P."/>
            <person name="Tomita M."/>
            <person name="Numata K."/>
            <person name="Arakawa K."/>
        </authorList>
    </citation>
    <scope>NUCLEOTIDE SEQUENCE</scope>
</reference>
<evidence type="ECO:0000313" key="2">
    <source>
        <dbReference type="Proteomes" id="UP000887116"/>
    </source>
</evidence>
<dbReference type="EMBL" id="BMAO01026560">
    <property type="protein sequence ID" value="GFR10654.1"/>
    <property type="molecule type" value="Genomic_DNA"/>
</dbReference>
<accession>A0A8X6HVZ3</accession>
<organism evidence="1 2">
    <name type="scientific">Trichonephila clavata</name>
    <name type="common">Joro spider</name>
    <name type="synonym">Nephila clavata</name>
    <dbReference type="NCBI Taxonomy" id="2740835"/>
    <lineage>
        <taxon>Eukaryota</taxon>
        <taxon>Metazoa</taxon>
        <taxon>Ecdysozoa</taxon>
        <taxon>Arthropoda</taxon>
        <taxon>Chelicerata</taxon>
        <taxon>Arachnida</taxon>
        <taxon>Araneae</taxon>
        <taxon>Araneomorphae</taxon>
        <taxon>Entelegynae</taxon>
        <taxon>Araneoidea</taxon>
        <taxon>Nephilidae</taxon>
        <taxon>Trichonephila</taxon>
    </lineage>
</organism>
<protein>
    <submittedName>
        <fullName evidence="1">Uncharacterized protein</fullName>
    </submittedName>
</protein>
<gene>
    <name evidence="1" type="ORF">TNCT_473031</name>
</gene>